<feature type="compositionally biased region" description="Basic and acidic residues" evidence="2">
    <location>
        <begin position="492"/>
        <end position="503"/>
    </location>
</feature>
<keyword evidence="5" id="KW-1185">Reference proteome</keyword>
<feature type="compositionally biased region" description="Polar residues" evidence="2">
    <location>
        <begin position="1425"/>
        <end position="1449"/>
    </location>
</feature>
<feature type="domain" description="cDENN" evidence="3">
    <location>
        <begin position="586"/>
        <end position="784"/>
    </location>
</feature>
<dbReference type="Gene3D" id="3.40.50.11500">
    <property type="match status" value="1"/>
</dbReference>
<reference evidence="4 5" key="1">
    <citation type="journal article" date="2019" name="Nat. Ecol. Evol.">
        <title>Megaphylogeny resolves global patterns of mushroom evolution.</title>
        <authorList>
            <person name="Varga T."/>
            <person name="Krizsan K."/>
            <person name="Foldi C."/>
            <person name="Dima B."/>
            <person name="Sanchez-Garcia M."/>
            <person name="Sanchez-Ramirez S."/>
            <person name="Szollosi G.J."/>
            <person name="Szarkandi J.G."/>
            <person name="Papp V."/>
            <person name="Albert L."/>
            <person name="Andreopoulos W."/>
            <person name="Angelini C."/>
            <person name="Antonin V."/>
            <person name="Barry K.W."/>
            <person name="Bougher N.L."/>
            <person name="Buchanan P."/>
            <person name="Buyck B."/>
            <person name="Bense V."/>
            <person name="Catcheside P."/>
            <person name="Chovatia M."/>
            <person name="Cooper J."/>
            <person name="Damon W."/>
            <person name="Desjardin D."/>
            <person name="Finy P."/>
            <person name="Geml J."/>
            <person name="Haridas S."/>
            <person name="Hughes K."/>
            <person name="Justo A."/>
            <person name="Karasinski D."/>
            <person name="Kautmanova I."/>
            <person name="Kiss B."/>
            <person name="Kocsube S."/>
            <person name="Kotiranta H."/>
            <person name="LaButti K.M."/>
            <person name="Lechner B.E."/>
            <person name="Liimatainen K."/>
            <person name="Lipzen A."/>
            <person name="Lukacs Z."/>
            <person name="Mihaltcheva S."/>
            <person name="Morgado L.N."/>
            <person name="Niskanen T."/>
            <person name="Noordeloos M.E."/>
            <person name="Ohm R.A."/>
            <person name="Ortiz-Santana B."/>
            <person name="Ovrebo C."/>
            <person name="Racz N."/>
            <person name="Riley R."/>
            <person name="Savchenko A."/>
            <person name="Shiryaev A."/>
            <person name="Soop K."/>
            <person name="Spirin V."/>
            <person name="Szebenyi C."/>
            <person name="Tomsovsky M."/>
            <person name="Tulloss R.E."/>
            <person name="Uehling J."/>
            <person name="Grigoriev I.V."/>
            <person name="Vagvolgyi C."/>
            <person name="Papp T."/>
            <person name="Martin F.M."/>
            <person name="Miettinen O."/>
            <person name="Hibbett D.S."/>
            <person name="Nagy L.G."/>
        </authorList>
    </citation>
    <scope>NUCLEOTIDE SEQUENCE [LARGE SCALE GENOMIC DNA]</scope>
    <source>
        <strain evidence="4 5">CBS 309.79</strain>
    </source>
</reference>
<dbReference type="GO" id="GO:0032483">
    <property type="term" value="P:regulation of Rab protein signal transduction"/>
    <property type="evidence" value="ECO:0007669"/>
    <property type="project" value="TreeGrafter"/>
</dbReference>
<accession>A0A5C3QMN6</accession>
<feature type="compositionally biased region" description="Polar residues" evidence="2">
    <location>
        <begin position="22"/>
        <end position="41"/>
    </location>
</feature>
<dbReference type="STRING" id="1884261.A0A5C3QMN6"/>
<dbReference type="SMART" id="SM00799">
    <property type="entry name" value="DENN"/>
    <property type="match status" value="1"/>
</dbReference>
<dbReference type="OrthoDB" id="6019893at2759"/>
<feature type="region of interest" description="Disordered" evidence="2">
    <location>
        <begin position="492"/>
        <end position="573"/>
    </location>
</feature>
<dbReference type="InterPro" id="IPR001194">
    <property type="entry name" value="cDENN_dom"/>
</dbReference>
<name>A0A5C3QMN6_9AGAR</name>
<dbReference type="PANTHER" id="PTHR12296:SF31">
    <property type="entry name" value="DENN (AEX-3) DOMAIN PROTEIN (AFU_ORTHOLOGUE AFUA_6G11200)"/>
    <property type="match status" value="1"/>
</dbReference>
<feature type="compositionally biased region" description="Polar residues" evidence="2">
    <location>
        <begin position="1258"/>
        <end position="1268"/>
    </location>
</feature>
<feature type="region of interest" description="Disordered" evidence="2">
    <location>
        <begin position="1422"/>
        <end position="1449"/>
    </location>
</feature>
<proteinExistence type="predicted"/>
<feature type="compositionally biased region" description="Polar residues" evidence="2">
    <location>
        <begin position="160"/>
        <end position="186"/>
    </location>
</feature>
<feature type="region of interest" description="Disordered" evidence="2">
    <location>
        <begin position="217"/>
        <end position="249"/>
    </location>
</feature>
<evidence type="ECO:0000259" key="3">
    <source>
        <dbReference type="SMART" id="SM00799"/>
    </source>
</evidence>
<sequence>MSTLDMRTPSASIAAQFGSDPNRWSNYSASSNLSTTTTGTVRANDGGGGLYGYAHGHPRTLSNASEVSRLSTRTGVSNATMGNSGGRNHHDANIGSDAPIILVTGSSSHANNAGVNHHSPSQFYSHPQHDHRAIEEEDEPDEKEYEFLEKEEAQDLESAVSHQLPGSSRRQSTSSAAGRQREVTVTTENGEQVVSIVRSDKASRLLGIRHQRSMEPIPALSSPTRTSLKSTRSMPDTGAARNAPPPPLAPANSFPLTSLYVVSGLPKSPATWTLADQDSVMGLHHSENAVNRWWRPEVLGSTVSPGTGASPGATKKKSTSRRAGRETTTELTTKSGPGLGTLSKSEVGKMLSKALKLSFTREIEVITSTLQPASTAHTFTFDLPAPQTPLAPNASSHDLLRASVLTTNHLHSHSATHLHPYDSMALSGGGAHIARPSTSYLGPPILSSGHAPSQHEQTQTRAGGNTVTYHGVCLTVWSHADAERSAAIRRTLESSRMRRESSHSRLRALRAGTSDPNLRAKKSLKKQGKSPWGGAGGMTDAETDLDVDETDAEGGGGGASESEWEGGAAHGPGESTLFLPGDAVFWLPYALTLVSRYPVYDLMRDYLTLSWARFSKDVQSHTLQISKILAHPAPRAGELVRIDASPTTPRPGTASGDDELEVIARFPGGLDFGRGLVDVNFTMWPLFKCLNVDNILTICEIALAPTGRVLFFSRHAAMLGIAVMTIKYLVELRGWSGVALPAMHARDVKIYLDDPGPWILGLATEARYSIRPPAEVCVVDLDINYLACPSPPPNAVSVKQQRERYRKQLLAAFDQNYHPDHSVPTEFKEAFPAGRFRPVCKIQAKRGGSTAAVADPIKAPSWWHSTRVIQAFDAVLQDKYKRPSLLKRISTFGTTKRAPRLTVAEQHVQLAIRKRATAFVDARDDLETKIGRLTRRLNFLMTESDLWRDKFVSFEQYAEKLGAEAGQLRAKIGKEQKETRRINGLYTNTAAEKARLEDQLADADNATRDAKAELEEMRANMERMEAERADMIADVEAQIERALASMTVNVSIDDGDSDYGYSESRPASRLSSSTNVSTGTGSRSRKTGDAVKTRSSRTFSTDTTLAGHEGEGEDAMKKGHRERLAVRGKIEEEDEGQAVSANRKRFSNVDLDNEMNAVDEGITQKSDTIAQKVQEIEKKLREGARAKQVPQEESDADEDAYTTPSTRQRKKKAGRKAGTRSRSGTTTTIGSVQTAGDLSSATPTTSKAASRPTTATSQHSPTIATPRQSIERSVPSGPRRSSSLSAINVSLLNAAPPTAFKPVDSSAENTPITPSLSYGGNPAQTDESDNDFQSAYSQSTYSHSQSRLASPDLLSTPIDSPLIPADYSEFANYRGSEQAQKRRASYASSGSGTPGSQRGSFPRPLKLEAVAKRASMEPVVIAKKASSSSGLSETSDVTSTPRASTVFSS</sequence>
<evidence type="ECO:0000256" key="2">
    <source>
        <dbReference type="SAM" id="MobiDB-lite"/>
    </source>
</evidence>
<feature type="compositionally biased region" description="Basic residues" evidence="2">
    <location>
        <begin position="1207"/>
        <end position="1219"/>
    </location>
</feature>
<feature type="compositionally biased region" description="Polar residues" evidence="2">
    <location>
        <begin position="221"/>
        <end position="234"/>
    </location>
</feature>
<feature type="region of interest" description="Disordered" evidence="2">
    <location>
        <begin position="1055"/>
        <end position="1147"/>
    </location>
</feature>
<feature type="compositionally biased region" description="Polar residues" evidence="2">
    <location>
        <begin position="1"/>
        <end position="13"/>
    </location>
</feature>
<feature type="region of interest" description="Disordered" evidence="2">
    <location>
        <begin position="108"/>
        <end position="186"/>
    </location>
</feature>
<feature type="compositionally biased region" description="Low complexity" evidence="2">
    <location>
        <begin position="1272"/>
        <end position="1282"/>
    </location>
</feature>
<feature type="compositionally biased region" description="Acidic residues" evidence="2">
    <location>
        <begin position="135"/>
        <end position="144"/>
    </location>
</feature>
<feature type="region of interest" description="Disordered" evidence="2">
    <location>
        <begin position="1299"/>
        <end position="1355"/>
    </location>
</feature>
<organism evidence="4 5">
    <name type="scientific">Pterulicium gracile</name>
    <dbReference type="NCBI Taxonomy" id="1884261"/>
    <lineage>
        <taxon>Eukaryota</taxon>
        <taxon>Fungi</taxon>
        <taxon>Dikarya</taxon>
        <taxon>Basidiomycota</taxon>
        <taxon>Agaricomycotina</taxon>
        <taxon>Agaricomycetes</taxon>
        <taxon>Agaricomycetidae</taxon>
        <taxon>Agaricales</taxon>
        <taxon>Pleurotineae</taxon>
        <taxon>Pterulaceae</taxon>
        <taxon>Pterulicium</taxon>
    </lineage>
</organism>
<dbReference type="EMBL" id="ML178832">
    <property type="protein sequence ID" value="TFK99643.1"/>
    <property type="molecule type" value="Genomic_DNA"/>
</dbReference>
<evidence type="ECO:0000256" key="1">
    <source>
        <dbReference type="SAM" id="Coils"/>
    </source>
</evidence>
<evidence type="ECO:0000313" key="5">
    <source>
        <dbReference type="Proteomes" id="UP000305067"/>
    </source>
</evidence>
<protein>
    <submittedName>
        <fullName evidence="4">AEX-3 domain-containing protein</fullName>
    </submittedName>
</protein>
<feature type="compositionally biased region" description="Polar residues" evidence="2">
    <location>
        <begin position="108"/>
        <end position="125"/>
    </location>
</feature>
<dbReference type="Proteomes" id="UP000305067">
    <property type="component" value="Unassembled WGS sequence"/>
</dbReference>
<feature type="compositionally biased region" description="Polar residues" evidence="2">
    <location>
        <begin position="1306"/>
        <end position="1348"/>
    </location>
</feature>
<dbReference type="InterPro" id="IPR051696">
    <property type="entry name" value="DENN_Domain_GEFs"/>
</dbReference>
<dbReference type="GO" id="GO:0031410">
    <property type="term" value="C:cytoplasmic vesicle"/>
    <property type="evidence" value="ECO:0007669"/>
    <property type="project" value="TreeGrafter"/>
</dbReference>
<feature type="region of interest" description="Disordered" evidence="2">
    <location>
        <begin position="1180"/>
        <end position="1282"/>
    </location>
</feature>
<gene>
    <name evidence="4" type="ORF">BDV98DRAFT_132047</name>
</gene>
<feature type="coiled-coil region" evidence="1">
    <location>
        <begin position="923"/>
        <end position="1041"/>
    </location>
</feature>
<feature type="compositionally biased region" description="Acidic residues" evidence="2">
    <location>
        <begin position="541"/>
        <end position="552"/>
    </location>
</feature>
<feature type="region of interest" description="Disordered" evidence="2">
    <location>
        <begin position="1374"/>
        <end position="1407"/>
    </location>
</feature>
<keyword evidence="1" id="KW-0175">Coiled coil</keyword>
<feature type="compositionally biased region" description="Basic residues" evidence="2">
    <location>
        <begin position="519"/>
        <end position="528"/>
    </location>
</feature>
<evidence type="ECO:0000313" key="4">
    <source>
        <dbReference type="EMBL" id="TFK99643.1"/>
    </source>
</evidence>
<feature type="region of interest" description="Disordered" evidence="2">
    <location>
        <begin position="299"/>
        <end position="344"/>
    </location>
</feature>
<dbReference type="Pfam" id="PF02141">
    <property type="entry name" value="DENN"/>
    <property type="match status" value="1"/>
</dbReference>
<feature type="compositionally biased region" description="Basic and acidic residues" evidence="2">
    <location>
        <begin position="1108"/>
        <end position="1130"/>
    </location>
</feature>
<feature type="compositionally biased region" description="Low complexity" evidence="2">
    <location>
        <begin position="1239"/>
        <end position="1257"/>
    </location>
</feature>
<dbReference type="InterPro" id="IPR043153">
    <property type="entry name" value="DENN_C"/>
</dbReference>
<feature type="compositionally biased region" description="Polar residues" evidence="2">
    <location>
        <begin position="1386"/>
        <end position="1399"/>
    </location>
</feature>
<dbReference type="PANTHER" id="PTHR12296">
    <property type="entry name" value="DENN DOMAIN-CONTAINING PROTEIN 4"/>
    <property type="match status" value="1"/>
</dbReference>
<feature type="compositionally biased region" description="Low complexity" evidence="2">
    <location>
        <begin position="1058"/>
        <end position="1082"/>
    </location>
</feature>
<feature type="region of interest" description="Disordered" evidence="2">
    <location>
        <begin position="1"/>
        <end position="41"/>
    </location>
</feature>